<evidence type="ECO:0000313" key="10">
    <source>
        <dbReference type="EMBL" id="EFG94763.1"/>
    </source>
</evidence>
<evidence type="ECO:0000256" key="8">
    <source>
        <dbReference type="SAM" id="Phobius"/>
    </source>
</evidence>
<evidence type="ECO:0000256" key="4">
    <source>
        <dbReference type="ARBA" id="ARBA00022741"/>
    </source>
</evidence>
<keyword evidence="5 8" id="KW-1133">Transmembrane helix</keyword>
<dbReference type="Pfam" id="PF18967">
    <property type="entry name" value="PycTM"/>
    <property type="match status" value="1"/>
</dbReference>
<dbReference type="EMBL" id="ADVK01000048">
    <property type="protein sequence ID" value="EFG94763.1"/>
    <property type="molecule type" value="Genomic_DNA"/>
</dbReference>
<proteinExistence type="predicted"/>
<accession>D5REN0</accession>
<organism evidence="10 11">
    <name type="scientific">Fusobacterium nucleatum subsp. nucleatum (strain ATCC 23726 / VPI 4351)</name>
    <dbReference type="NCBI Taxonomy" id="525283"/>
    <lineage>
        <taxon>Bacteria</taxon>
        <taxon>Fusobacteriati</taxon>
        <taxon>Fusobacteriota</taxon>
        <taxon>Fusobacteriia</taxon>
        <taxon>Fusobacteriales</taxon>
        <taxon>Fusobacteriaceae</taxon>
        <taxon>Fusobacterium</taxon>
    </lineage>
</organism>
<keyword evidence="7 8" id="KW-0472">Membrane</keyword>
<feature type="transmembrane region" description="Helical" evidence="8">
    <location>
        <begin position="35"/>
        <end position="58"/>
    </location>
</feature>
<dbReference type="Proteomes" id="UP000003643">
    <property type="component" value="Unassembled WGS sequence"/>
</dbReference>
<dbReference type="AlphaFoldDB" id="D5REN0"/>
<keyword evidence="2" id="KW-1003">Cell membrane</keyword>
<dbReference type="RefSeq" id="WP_005903819.1">
    <property type="nucleotide sequence ID" value="NZ_ADVK01000048.1"/>
</dbReference>
<evidence type="ECO:0000256" key="1">
    <source>
        <dbReference type="ARBA" id="ARBA00004236"/>
    </source>
</evidence>
<evidence type="ECO:0000256" key="7">
    <source>
        <dbReference type="ARBA" id="ARBA00023136"/>
    </source>
</evidence>
<comment type="subcellular location">
    <subcellularLocation>
        <location evidence="1">Cell membrane</location>
    </subcellularLocation>
</comment>
<gene>
    <name evidence="10" type="ORF">HMPREF0397_1665</name>
</gene>
<evidence type="ECO:0000256" key="6">
    <source>
        <dbReference type="ARBA" id="ARBA00023118"/>
    </source>
</evidence>
<evidence type="ECO:0000256" key="3">
    <source>
        <dbReference type="ARBA" id="ARBA00022692"/>
    </source>
</evidence>
<evidence type="ECO:0000313" key="11">
    <source>
        <dbReference type="Proteomes" id="UP000003643"/>
    </source>
</evidence>
<feature type="transmembrane region" description="Helical" evidence="8">
    <location>
        <begin position="70"/>
        <end position="96"/>
    </location>
</feature>
<reference evidence="10 11" key="1">
    <citation type="submission" date="2010-04" db="EMBL/GenBank/DDBJ databases">
        <authorList>
            <person name="Qin X."/>
            <person name="Bachman B."/>
            <person name="Battles P."/>
            <person name="Bell A."/>
            <person name="Bess C."/>
            <person name="Bickham C."/>
            <person name="Chaboub L."/>
            <person name="Chen D."/>
            <person name="Coyle M."/>
            <person name="Deiros D.R."/>
            <person name="Dinh H."/>
            <person name="Forbes L."/>
            <person name="Fowler G."/>
            <person name="Francisco L."/>
            <person name="Fu Q."/>
            <person name="Gubbala S."/>
            <person name="Hale W."/>
            <person name="Han Y."/>
            <person name="Hemphill L."/>
            <person name="Highlander S.K."/>
            <person name="Hirani K."/>
            <person name="Hogues M."/>
            <person name="Jackson L."/>
            <person name="Jakkamsetti A."/>
            <person name="Javaid M."/>
            <person name="Jiang H."/>
            <person name="Korchina V."/>
            <person name="Kovar C."/>
            <person name="Lara F."/>
            <person name="Lee S."/>
            <person name="Mata R."/>
            <person name="Mathew T."/>
            <person name="Moen C."/>
            <person name="Morales K."/>
            <person name="Munidasa M."/>
            <person name="Nazareth L."/>
            <person name="Ngo R."/>
            <person name="Nguyen L."/>
            <person name="Okwuonu G."/>
            <person name="Ongeri F."/>
            <person name="Patil S."/>
            <person name="Petrosino J."/>
            <person name="Pham C."/>
            <person name="Pham P."/>
            <person name="Pu L.-L."/>
            <person name="Puazo M."/>
            <person name="Raj R."/>
            <person name="Reid J."/>
            <person name="Rouhana J."/>
            <person name="Saada N."/>
            <person name="Shang Y."/>
            <person name="Simmons D."/>
            <person name="Thornton R."/>
            <person name="Warren J."/>
            <person name="Weissenberger G."/>
            <person name="Zhang J."/>
            <person name="Zhang L."/>
            <person name="Zhou C."/>
            <person name="Zhu D."/>
            <person name="Muzny D."/>
            <person name="Worley K."/>
            <person name="Gibbs R."/>
        </authorList>
    </citation>
    <scope>NUCLEOTIDE SEQUENCE [LARGE SCALE GENOMIC DNA]</scope>
    <source>
        <strain evidence="11">ATCC 23726 / VPI 4351</strain>
    </source>
</reference>
<evidence type="ECO:0000256" key="5">
    <source>
        <dbReference type="ARBA" id="ARBA00022989"/>
    </source>
</evidence>
<evidence type="ECO:0000256" key="2">
    <source>
        <dbReference type="ARBA" id="ARBA00022475"/>
    </source>
</evidence>
<protein>
    <recommendedName>
        <fullName evidence="9">Pycsar effector protein domain-containing protein</fullName>
    </recommendedName>
</protein>
<keyword evidence="3 8" id="KW-0812">Transmembrane</keyword>
<keyword evidence="6" id="KW-0051">Antiviral defense</keyword>
<dbReference type="InterPro" id="IPR043760">
    <property type="entry name" value="PycTM_dom"/>
</dbReference>
<keyword evidence="4" id="KW-0547">Nucleotide-binding</keyword>
<sequence>MESKNEENFFTVEIAQDTLDRIIGFINACDTKVSIILAIFGIIITIIFTGNISIIENLKNIINDSKNIKYLPIFLLLISIVIFLYGLIMLFMALYANIKASGEKSIIYFKDISLSEDYEAYK</sequence>
<comment type="caution">
    <text evidence="10">The sequence shown here is derived from an EMBL/GenBank/DDBJ whole genome shotgun (WGS) entry which is preliminary data.</text>
</comment>
<feature type="domain" description="Pycsar effector protein" evidence="9">
    <location>
        <begin position="15"/>
        <end position="120"/>
    </location>
</feature>
<name>D5REN0_FUSN2</name>
<evidence type="ECO:0000259" key="9">
    <source>
        <dbReference type="Pfam" id="PF18967"/>
    </source>
</evidence>